<gene>
    <name evidence="2" type="ORF">N7U68_08770</name>
</gene>
<sequence>MPALKPTDYTAVVTWLGCVNDRETSLRAVAREAVQLTYAGVPGESHGGLTRPACSRVSAQHAEGTEIRNERQLSILSAEELALVAADMGLDALNPSWLGASLVIKGIPDFTYVPPGSRLQGPDGVTLVIDMENRPCIYPGKVIEEERPGFGRAFLSAAKNRRGVTGWVQREGSLRIGDTLRLHTPDQRAWQPEMKALQAAG</sequence>
<evidence type="ECO:0000313" key="3">
    <source>
        <dbReference type="Proteomes" id="UP001064087"/>
    </source>
</evidence>
<dbReference type="Gene3D" id="2.40.33.20">
    <property type="entry name" value="PK beta-barrel domain-like"/>
    <property type="match status" value="1"/>
</dbReference>
<dbReference type="InterPro" id="IPR052716">
    <property type="entry name" value="MOSC_domain"/>
</dbReference>
<dbReference type="InterPro" id="IPR005302">
    <property type="entry name" value="MoCF_Sase_C"/>
</dbReference>
<dbReference type="Proteomes" id="UP001064087">
    <property type="component" value="Chromosome"/>
</dbReference>
<dbReference type="SUPFAM" id="SSF50800">
    <property type="entry name" value="PK beta-barrel domain-like"/>
    <property type="match status" value="1"/>
</dbReference>
<organism evidence="2 3">
    <name type="scientific">Roseovarius pelagicus</name>
    <dbReference type="NCBI Taxonomy" id="2980108"/>
    <lineage>
        <taxon>Bacteria</taxon>
        <taxon>Pseudomonadati</taxon>
        <taxon>Pseudomonadota</taxon>
        <taxon>Alphaproteobacteria</taxon>
        <taxon>Rhodobacterales</taxon>
        <taxon>Roseobacteraceae</taxon>
        <taxon>Roseovarius</taxon>
    </lineage>
</organism>
<reference evidence="2" key="1">
    <citation type="submission" date="2022-10" db="EMBL/GenBank/DDBJ databases">
        <title>Roseovarius pelagicus sp. nov., isolated from Arctic seawater.</title>
        <authorList>
            <person name="Hong Y.W."/>
            <person name="Hwang C.Y."/>
        </authorList>
    </citation>
    <scope>NUCLEOTIDE SEQUENCE</scope>
    <source>
        <strain evidence="2">HL-MP18</strain>
    </source>
</reference>
<dbReference type="InterPro" id="IPR011037">
    <property type="entry name" value="Pyrv_Knase-like_insert_dom_sf"/>
</dbReference>
<name>A0ABY6DLR7_9RHOB</name>
<dbReference type="PROSITE" id="PS51340">
    <property type="entry name" value="MOSC"/>
    <property type="match status" value="1"/>
</dbReference>
<dbReference type="RefSeq" id="WP_263048865.1">
    <property type="nucleotide sequence ID" value="NZ_CP106738.1"/>
</dbReference>
<evidence type="ECO:0000259" key="1">
    <source>
        <dbReference type="PROSITE" id="PS51340"/>
    </source>
</evidence>
<accession>A0ABY6DLR7</accession>
<feature type="domain" description="MOSC" evidence="1">
    <location>
        <begin position="26"/>
        <end position="183"/>
    </location>
</feature>
<proteinExistence type="predicted"/>
<protein>
    <submittedName>
        <fullName evidence="2">MOSC domain-containing protein</fullName>
    </submittedName>
</protein>
<evidence type="ECO:0000313" key="2">
    <source>
        <dbReference type="EMBL" id="UXX84710.1"/>
    </source>
</evidence>
<dbReference type="PANTHER" id="PTHR36930:SF1">
    <property type="entry name" value="MOSC DOMAIN-CONTAINING PROTEIN"/>
    <property type="match status" value="1"/>
</dbReference>
<dbReference type="Pfam" id="PF03473">
    <property type="entry name" value="MOSC"/>
    <property type="match status" value="1"/>
</dbReference>
<dbReference type="PANTHER" id="PTHR36930">
    <property type="entry name" value="METAL-SULFUR CLUSTER BIOSYNTHESIS PROTEINS YUAD-RELATED"/>
    <property type="match status" value="1"/>
</dbReference>
<dbReference type="EMBL" id="CP106738">
    <property type="protein sequence ID" value="UXX84710.1"/>
    <property type="molecule type" value="Genomic_DNA"/>
</dbReference>
<keyword evidence="3" id="KW-1185">Reference proteome</keyword>